<dbReference type="GO" id="GO:0070042">
    <property type="term" value="F:rRNA (uridine-N3-)-methyltransferase activity"/>
    <property type="evidence" value="ECO:0007669"/>
    <property type="project" value="TreeGrafter"/>
</dbReference>
<dbReference type="InterPro" id="IPR046886">
    <property type="entry name" value="RsmE_MTase_dom"/>
</dbReference>
<keyword evidence="5 10" id="KW-0489">Methyltransferase</keyword>
<dbReference type="RefSeq" id="WP_027303924.1">
    <property type="nucleotide sequence ID" value="NZ_CBCRZS010000003.1"/>
</dbReference>
<evidence type="ECO:0000256" key="8">
    <source>
        <dbReference type="ARBA" id="ARBA00025699"/>
    </source>
</evidence>
<feature type="domain" description="Ribosomal RNA small subunit methyltransferase E methyltransferase" evidence="11">
    <location>
        <begin position="75"/>
        <end position="214"/>
    </location>
</feature>
<keyword evidence="3 10" id="KW-0963">Cytoplasm</keyword>
<dbReference type="InterPro" id="IPR029026">
    <property type="entry name" value="tRNA_m1G_MTases_N"/>
</dbReference>
<reference evidence="13 14" key="1">
    <citation type="submission" date="2018-12" db="EMBL/GenBank/DDBJ databases">
        <authorList>
            <consortium name="Pathogen Informatics"/>
        </authorList>
    </citation>
    <scope>NUCLEOTIDE SEQUENCE [LARGE SCALE GENOMIC DNA]</scope>
    <source>
        <strain evidence="13 14">NCTC11541</strain>
    </source>
</reference>
<dbReference type="AlphaFoldDB" id="A0A448KLM3"/>
<dbReference type="PIRSF" id="PIRSF015601">
    <property type="entry name" value="MTase_slr0722"/>
    <property type="match status" value="1"/>
</dbReference>
<evidence type="ECO:0000256" key="1">
    <source>
        <dbReference type="ARBA" id="ARBA00004496"/>
    </source>
</evidence>
<comment type="catalytic activity">
    <reaction evidence="9 10">
        <text>uridine(1498) in 16S rRNA + S-adenosyl-L-methionine = N(3)-methyluridine(1498) in 16S rRNA + S-adenosyl-L-homocysteine + H(+)</text>
        <dbReference type="Rhea" id="RHEA:42920"/>
        <dbReference type="Rhea" id="RHEA-COMP:10283"/>
        <dbReference type="Rhea" id="RHEA-COMP:10284"/>
        <dbReference type="ChEBI" id="CHEBI:15378"/>
        <dbReference type="ChEBI" id="CHEBI:57856"/>
        <dbReference type="ChEBI" id="CHEBI:59789"/>
        <dbReference type="ChEBI" id="CHEBI:65315"/>
        <dbReference type="ChEBI" id="CHEBI:74502"/>
        <dbReference type="EC" id="2.1.1.193"/>
    </reaction>
</comment>
<evidence type="ECO:0000256" key="10">
    <source>
        <dbReference type="PIRNR" id="PIRNR015601"/>
    </source>
</evidence>
<dbReference type="InterPro" id="IPR046887">
    <property type="entry name" value="RsmE_PUA-like"/>
</dbReference>
<keyword evidence="6 10" id="KW-0808">Transferase</keyword>
<evidence type="ECO:0000256" key="6">
    <source>
        <dbReference type="ARBA" id="ARBA00022679"/>
    </source>
</evidence>
<evidence type="ECO:0000313" key="13">
    <source>
        <dbReference type="EMBL" id="VEG84350.1"/>
    </source>
</evidence>
<dbReference type="Gene3D" id="3.40.1280.10">
    <property type="match status" value="1"/>
</dbReference>
<dbReference type="PANTHER" id="PTHR30027:SF3">
    <property type="entry name" value="16S RRNA (URACIL(1498)-N(3))-METHYLTRANSFERASE"/>
    <property type="match status" value="1"/>
</dbReference>
<name>A0A448KLM3_CAMUP</name>
<evidence type="ECO:0000256" key="2">
    <source>
        <dbReference type="ARBA" id="ARBA00005528"/>
    </source>
</evidence>
<evidence type="ECO:0000313" key="14">
    <source>
        <dbReference type="Proteomes" id="UP000278157"/>
    </source>
</evidence>
<dbReference type="InterPro" id="IPR006700">
    <property type="entry name" value="RsmE"/>
</dbReference>
<evidence type="ECO:0000259" key="12">
    <source>
        <dbReference type="Pfam" id="PF20260"/>
    </source>
</evidence>
<comment type="similarity">
    <text evidence="2 10">Belongs to the RNA methyltransferase RsmE family.</text>
</comment>
<dbReference type="OrthoDB" id="9815641at2"/>
<dbReference type="NCBIfam" id="TIGR00046">
    <property type="entry name" value="RsmE family RNA methyltransferase"/>
    <property type="match status" value="1"/>
</dbReference>
<comment type="function">
    <text evidence="8 10">Specifically methylates the N3 position of the uracil ring of uridine 1498 (m3U1498) in 16S rRNA. Acts on the fully assembled 30S ribosomal subunit.</text>
</comment>
<dbReference type="GO" id="GO:0005737">
    <property type="term" value="C:cytoplasm"/>
    <property type="evidence" value="ECO:0007669"/>
    <property type="project" value="UniProtKB-SubCell"/>
</dbReference>
<dbReference type="Pfam" id="PF20260">
    <property type="entry name" value="PUA_4"/>
    <property type="match status" value="1"/>
</dbReference>
<dbReference type="Pfam" id="PF04452">
    <property type="entry name" value="Methyltrans_RNA"/>
    <property type="match status" value="1"/>
</dbReference>
<dbReference type="InterPro" id="IPR029028">
    <property type="entry name" value="Alpha/beta_knot_MTases"/>
</dbReference>
<evidence type="ECO:0000256" key="3">
    <source>
        <dbReference type="ARBA" id="ARBA00022490"/>
    </source>
</evidence>
<sequence length="224" mass="26013">MQFLYHKEAKNSSIFLEKEEFLHLKVRRVKEGESLNLRNLQDDFLYTYRISDLKRNSCVLSLISQEENLTFKSGVNLALGVIEPKIVEKILPFFNEMGLEKLILVYCEFSQKNFKIDKKRLEKILINSCQQCGRGDLMRIEIYENVDSFLAIYPKVVLVDFEGEKKEFDKDTLYFVGAEGGFSESERRRIKDKIALNSPFILKSQSAALGVLSKILLNFIFLLC</sequence>
<gene>
    <name evidence="13" type="primary">rsmE</name>
    <name evidence="13" type="ORF">NCTC11541_00370</name>
</gene>
<evidence type="ECO:0000256" key="7">
    <source>
        <dbReference type="ARBA" id="ARBA00022691"/>
    </source>
</evidence>
<dbReference type="NCBIfam" id="NF008695">
    <property type="entry name" value="PRK11713.3-3"/>
    <property type="match status" value="1"/>
</dbReference>
<evidence type="ECO:0000256" key="5">
    <source>
        <dbReference type="ARBA" id="ARBA00022603"/>
    </source>
</evidence>
<proteinExistence type="inferred from homology"/>
<organism evidence="13 14">
    <name type="scientific">Campylobacter upsaliensis</name>
    <dbReference type="NCBI Taxonomy" id="28080"/>
    <lineage>
        <taxon>Bacteria</taxon>
        <taxon>Pseudomonadati</taxon>
        <taxon>Campylobacterota</taxon>
        <taxon>Epsilonproteobacteria</taxon>
        <taxon>Campylobacterales</taxon>
        <taxon>Campylobacteraceae</taxon>
        <taxon>Campylobacter</taxon>
    </lineage>
</organism>
<dbReference type="PANTHER" id="PTHR30027">
    <property type="entry name" value="RIBOSOMAL RNA SMALL SUBUNIT METHYLTRANSFERASE E"/>
    <property type="match status" value="1"/>
</dbReference>
<evidence type="ECO:0000256" key="4">
    <source>
        <dbReference type="ARBA" id="ARBA00022552"/>
    </source>
</evidence>
<keyword evidence="7 10" id="KW-0949">S-adenosyl-L-methionine</keyword>
<comment type="subcellular location">
    <subcellularLocation>
        <location evidence="1 10">Cytoplasm</location>
    </subcellularLocation>
</comment>
<evidence type="ECO:0000259" key="11">
    <source>
        <dbReference type="Pfam" id="PF04452"/>
    </source>
</evidence>
<dbReference type="GO" id="GO:0070475">
    <property type="term" value="P:rRNA base methylation"/>
    <property type="evidence" value="ECO:0007669"/>
    <property type="project" value="TreeGrafter"/>
</dbReference>
<dbReference type="SUPFAM" id="SSF75217">
    <property type="entry name" value="alpha/beta knot"/>
    <property type="match status" value="1"/>
</dbReference>
<accession>A0A448KLM3</accession>
<evidence type="ECO:0000256" key="9">
    <source>
        <dbReference type="ARBA" id="ARBA00047944"/>
    </source>
</evidence>
<dbReference type="Proteomes" id="UP000278157">
    <property type="component" value="Chromosome"/>
</dbReference>
<dbReference type="EC" id="2.1.1.193" evidence="10"/>
<feature type="domain" description="Ribosomal RNA small subunit methyltransferase E PUA-like" evidence="12">
    <location>
        <begin position="16"/>
        <end position="62"/>
    </location>
</feature>
<keyword evidence="4 10" id="KW-0698">rRNA processing</keyword>
<dbReference type="EMBL" id="LR134372">
    <property type="protein sequence ID" value="VEG84350.1"/>
    <property type="molecule type" value="Genomic_DNA"/>
</dbReference>
<protein>
    <recommendedName>
        <fullName evidence="10">Ribosomal RNA small subunit methyltransferase E</fullName>
        <ecNumber evidence="10">2.1.1.193</ecNumber>
    </recommendedName>
</protein>